<organism evidence="2 3">
    <name type="scientific">Chryseobacterium gleum ATCC 35910</name>
    <dbReference type="NCBI Taxonomy" id="525257"/>
    <lineage>
        <taxon>Bacteria</taxon>
        <taxon>Pseudomonadati</taxon>
        <taxon>Bacteroidota</taxon>
        <taxon>Flavobacteriia</taxon>
        <taxon>Flavobacteriales</taxon>
        <taxon>Weeksellaceae</taxon>
        <taxon>Chryseobacterium group</taxon>
        <taxon>Chryseobacterium</taxon>
    </lineage>
</organism>
<accession>A0ABP2J257</accession>
<evidence type="ECO:0000256" key="1">
    <source>
        <dbReference type="SAM" id="Phobius"/>
    </source>
</evidence>
<protein>
    <recommendedName>
        <fullName evidence="4">Lipocalin-like domain-containing protein</fullName>
    </recommendedName>
</protein>
<dbReference type="Proteomes" id="UP000002969">
    <property type="component" value="Unassembled WGS sequence"/>
</dbReference>
<keyword evidence="1" id="KW-1133">Transmembrane helix</keyword>
<comment type="caution">
    <text evidence="2">The sequence shown here is derived from an EMBL/GenBank/DDBJ whole genome shotgun (WGS) entry which is preliminary data.</text>
</comment>
<name>A0ABP2J257_CHRGE</name>
<proteinExistence type="predicted"/>
<reference evidence="2" key="1">
    <citation type="submission" date="2010-06" db="EMBL/GenBank/DDBJ databases">
        <authorList>
            <person name="Muzny D."/>
            <person name="Qin X."/>
            <person name="Buhay C."/>
            <person name="Dugan-Rocha S."/>
            <person name="Ding Y."/>
            <person name="Chen G."/>
            <person name="Hawes A."/>
            <person name="Holder M."/>
            <person name="Jhangiani S."/>
            <person name="Johnson A."/>
            <person name="Khan Z."/>
            <person name="Li Z."/>
            <person name="Liu W."/>
            <person name="Liu X."/>
            <person name="Perez L."/>
            <person name="Shen H."/>
            <person name="Wang Q."/>
            <person name="Watt J."/>
            <person name="Xi L."/>
            <person name="Xin Y."/>
            <person name="Zhou J."/>
            <person name="Deng J."/>
            <person name="Jiang H."/>
            <person name="Liu Y."/>
            <person name="Qu J."/>
            <person name="Song X.-Z."/>
            <person name="Zhang L."/>
            <person name="Villasana D."/>
            <person name="Johnson A."/>
            <person name="Liu J."/>
            <person name="Liyanage D."/>
            <person name="Lorensuhewa L."/>
            <person name="Robinson T."/>
            <person name="Song A."/>
            <person name="Song B.-B."/>
            <person name="Dinh H."/>
            <person name="Thornton R."/>
            <person name="Coyle M."/>
            <person name="Francisco L."/>
            <person name="Jackson L."/>
            <person name="Javaid M."/>
            <person name="Korchina V."/>
            <person name="Kovar C."/>
            <person name="Mata R."/>
            <person name="Mathew T."/>
            <person name="Ngo R."/>
            <person name="Nguyen L."/>
            <person name="Nguyen N."/>
            <person name="Okwuonu G."/>
            <person name="Ongeri F."/>
            <person name="Pham C."/>
            <person name="Simmons D."/>
            <person name="Wilczek-Boney K."/>
            <person name="Hale W."/>
            <person name="Jakkamsetti A."/>
            <person name="Pham P."/>
            <person name="Ruth R."/>
            <person name="San Lucas F."/>
            <person name="Warren J."/>
            <person name="Zhang J."/>
            <person name="Zhao Z."/>
            <person name="Zhou C."/>
            <person name="Zhu D."/>
            <person name="Lee S."/>
            <person name="Bess C."/>
            <person name="Blankenburg K."/>
            <person name="Forbes L."/>
            <person name="Fu Q."/>
            <person name="Gubbala S."/>
            <person name="Hirani K."/>
            <person name="Jayaseelan J.C."/>
            <person name="Lara F."/>
            <person name="Munidasa M."/>
            <person name="Palculict T."/>
            <person name="Patil S."/>
            <person name="Pu L.-L."/>
            <person name="Saada N."/>
            <person name="Tang L."/>
            <person name="Weissenberger G."/>
            <person name="Zhu Y."/>
            <person name="Hemphill L."/>
            <person name="Shang Y."/>
            <person name="Youmans B."/>
            <person name="Ayvaz T."/>
            <person name="Ross M."/>
            <person name="Santibanez J."/>
            <person name="Aqrawi P."/>
            <person name="Gross S."/>
            <person name="Joshi V."/>
            <person name="Fowler G."/>
            <person name="Nazareth L."/>
            <person name="Reid J."/>
            <person name="Worley K."/>
            <person name="Petrosino J."/>
            <person name="Highlander S."/>
            <person name="Gibbs R."/>
        </authorList>
    </citation>
    <scope>NUCLEOTIDE SEQUENCE [LARGE SCALE GENOMIC DNA]</scope>
    <source>
        <strain evidence="2">ATCC 35910</strain>
    </source>
</reference>
<feature type="transmembrane region" description="Helical" evidence="1">
    <location>
        <begin position="21"/>
        <end position="39"/>
    </location>
</feature>
<evidence type="ECO:0008006" key="4">
    <source>
        <dbReference type="Google" id="ProtNLM"/>
    </source>
</evidence>
<keyword evidence="1" id="KW-0812">Transmembrane</keyword>
<gene>
    <name evidence="2" type="ORF">HMPREF0204_10596</name>
</gene>
<dbReference type="EMBL" id="ACKQ02000002">
    <property type="protein sequence ID" value="EFK37823.1"/>
    <property type="molecule type" value="Genomic_DNA"/>
</dbReference>
<evidence type="ECO:0000313" key="2">
    <source>
        <dbReference type="EMBL" id="EFK37823.1"/>
    </source>
</evidence>
<evidence type="ECO:0000313" key="3">
    <source>
        <dbReference type="Proteomes" id="UP000002969"/>
    </source>
</evidence>
<keyword evidence="1" id="KW-0472">Membrane</keyword>
<sequence>MAQCLAFKSEPNIKNSIMKKAIKILGVMMLLVFTALSFSSCSKDDDPVNNEFFAGTYKGSVSYNDGGSTNISTDNGSVFVTKIASGTKYNFAFSNSIPDINGVEFNQEGDHTLVMIGSTATSYIRIDNNTLKILFAKDGKTWTANCTR</sequence>
<keyword evidence="3" id="KW-1185">Reference proteome</keyword>